<dbReference type="RefSeq" id="WP_010653584.1">
    <property type="nucleotide sequence ID" value="NZ_JAPHOO010000001.1"/>
</dbReference>
<dbReference type="InterPro" id="IPR036770">
    <property type="entry name" value="Ankyrin_rpt-contain_sf"/>
</dbReference>
<dbReference type="AlphaFoldDB" id="A0A377G915"/>
<dbReference type="EMBL" id="UGGT01000001">
    <property type="protein sequence ID" value="STO21306.1"/>
    <property type="molecule type" value="Genomic_DNA"/>
</dbReference>
<evidence type="ECO:0008006" key="3">
    <source>
        <dbReference type="Google" id="ProtNLM"/>
    </source>
</evidence>
<organism evidence="1 2">
    <name type="scientific">Fluoribacter dumoffii</name>
    <dbReference type="NCBI Taxonomy" id="463"/>
    <lineage>
        <taxon>Bacteria</taxon>
        <taxon>Pseudomonadati</taxon>
        <taxon>Pseudomonadota</taxon>
        <taxon>Gammaproteobacteria</taxon>
        <taxon>Legionellales</taxon>
        <taxon>Legionellaceae</taxon>
        <taxon>Fluoribacter</taxon>
    </lineage>
</organism>
<evidence type="ECO:0000313" key="2">
    <source>
        <dbReference type="Proteomes" id="UP000254554"/>
    </source>
</evidence>
<dbReference type="SUPFAM" id="SSF48403">
    <property type="entry name" value="Ankyrin repeat"/>
    <property type="match status" value="1"/>
</dbReference>
<dbReference type="GeneID" id="93292055"/>
<dbReference type="OrthoDB" id="5654137at2"/>
<dbReference type="Proteomes" id="UP000254554">
    <property type="component" value="Unassembled WGS sequence"/>
</dbReference>
<sequence>MTAQENIVSKINKYLKAQNIPLNFNEDGVCNGLASLYAKYVLEGRAAEFQDLLKRASNVNHSNYDEQINKFINQVLLTMEPELFNKNLNQNNSYQVLNVDQRQGDKLISKSMKACFDISLVGTKKTMTDLIKKIKLQEKNEVILVSTPDHAMGIRKERDKYYLYDPSSIRNEIECDNEAALVRYLSFWYGGNKGLALNIRVINNPHITPRIDFPSLNEFSGELDHSIKIDGKHYNNLSFFAENSNSEEGMNLIISDANWSNEEYVDAAEKAVIYNNHESLKALLPALDLKDLPNLVFLALVNGRQQSYQTLRQSPFFSEAFNNIFKNEKMINSLLAAAANGGNPELLNIFFNELSEFKSQNIITKDVYFEQDVNIQMDMIQHAIRSDNPDCVRILLSKISSTIEIPLHAKLSYLTDAIKRNNPSIVNVLFKELNITGEHLSRINIPIGNFEKTDTYLLQILKNKGMEFSEYQEKIFEHKIQHKPIGIILAIGIVLQKFTDFVLGKELSIEKEEMQINPESWVDTNAP</sequence>
<dbReference type="STRING" id="1094715.GCA_000236165_01052"/>
<keyword evidence="2" id="KW-1185">Reference proteome</keyword>
<gene>
    <name evidence="1" type="ORF">NCTC11370_01371</name>
</gene>
<reference evidence="1 2" key="1">
    <citation type="submission" date="2018-06" db="EMBL/GenBank/DDBJ databases">
        <authorList>
            <consortium name="Pathogen Informatics"/>
            <person name="Doyle S."/>
        </authorList>
    </citation>
    <scope>NUCLEOTIDE SEQUENCE [LARGE SCALE GENOMIC DNA]</scope>
    <source>
        <strain evidence="1 2">NCTC11370</strain>
    </source>
</reference>
<accession>A0A377G915</accession>
<evidence type="ECO:0000313" key="1">
    <source>
        <dbReference type="EMBL" id="STO21306.1"/>
    </source>
</evidence>
<proteinExistence type="predicted"/>
<name>A0A377G915_9GAMM</name>
<protein>
    <recommendedName>
        <fullName evidence="3">Ankyrin repeats (3 copies)</fullName>
    </recommendedName>
</protein>